<feature type="transmembrane region" description="Helical" evidence="14">
    <location>
        <begin position="89"/>
        <end position="107"/>
    </location>
</feature>
<keyword evidence="13" id="KW-0407">Ion channel</keyword>
<dbReference type="PANTHER" id="PTHR20917">
    <property type="entry name" value="PNAS-RELATED"/>
    <property type="match status" value="1"/>
</dbReference>
<name>A0AAD3DFN6_9CHLO</name>
<protein>
    <submittedName>
        <fullName evidence="15">Uncharacterized protein</fullName>
    </submittedName>
</protein>
<comment type="similarity">
    <text evidence="2">Belongs to the TMCO1 family.</text>
</comment>
<evidence type="ECO:0000313" key="16">
    <source>
        <dbReference type="Proteomes" id="UP001054857"/>
    </source>
</evidence>
<keyword evidence="9 14" id="KW-1133">Transmembrane helix</keyword>
<gene>
    <name evidence="15" type="ORF">Agub_g1595</name>
</gene>
<keyword evidence="5" id="KW-0107">Calcium channel</keyword>
<dbReference type="GO" id="GO:0005789">
    <property type="term" value="C:endoplasmic reticulum membrane"/>
    <property type="evidence" value="ECO:0007669"/>
    <property type="project" value="UniProtKB-SubCell"/>
</dbReference>
<evidence type="ECO:0000313" key="15">
    <source>
        <dbReference type="EMBL" id="GFR40935.1"/>
    </source>
</evidence>
<feature type="transmembrane region" description="Helical" evidence="14">
    <location>
        <begin position="6"/>
        <end position="28"/>
    </location>
</feature>
<evidence type="ECO:0000256" key="11">
    <source>
        <dbReference type="ARBA" id="ARBA00023065"/>
    </source>
</evidence>
<dbReference type="GO" id="GO:0005262">
    <property type="term" value="F:calcium channel activity"/>
    <property type="evidence" value="ECO:0007669"/>
    <property type="project" value="UniProtKB-KW"/>
</dbReference>
<evidence type="ECO:0000256" key="6">
    <source>
        <dbReference type="ARBA" id="ARBA00022692"/>
    </source>
</evidence>
<keyword evidence="7" id="KW-0256">Endoplasmic reticulum</keyword>
<dbReference type="SMART" id="SM01415">
    <property type="entry name" value="DUF106"/>
    <property type="match status" value="1"/>
</dbReference>
<evidence type="ECO:0000256" key="5">
    <source>
        <dbReference type="ARBA" id="ARBA00022673"/>
    </source>
</evidence>
<dbReference type="PANTHER" id="PTHR20917:SF0">
    <property type="entry name" value="CALCIUM LOAD-ACTIVATED CALCIUM CHANNEL"/>
    <property type="match status" value="1"/>
</dbReference>
<dbReference type="EMBL" id="BMAR01000001">
    <property type="protein sequence ID" value="GFR40935.1"/>
    <property type="molecule type" value="Genomic_DNA"/>
</dbReference>
<keyword evidence="16" id="KW-1185">Reference proteome</keyword>
<organism evidence="15 16">
    <name type="scientific">Astrephomene gubernaculifera</name>
    <dbReference type="NCBI Taxonomy" id="47775"/>
    <lineage>
        <taxon>Eukaryota</taxon>
        <taxon>Viridiplantae</taxon>
        <taxon>Chlorophyta</taxon>
        <taxon>core chlorophytes</taxon>
        <taxon>Chlorophyceae</taxon>
        <taxon>CS clade</taxon>
        <taxon>Chlamydomonadales</taxon>
        <taxon>Astrephomenaceae</taxon>
        <taxon>Astrephomene</taxon>
    </lineage>
</organism>
<keyword evidence="11" id="KW-0406">Ion transport</keyword>
<evidence type="ECO:0000256" key="8">
    <source>
        <dbReference type="ARBA" id="ARBA00022837"/>
    </source>
</evidence>
<comment type="caution">
    <text evidence="15">The sequence shown here is derived from an EMBL/GenBank/DDBJ whole genome shotgun (WGS) entry which is preliminary data.</text>
</comment>
<comment type="subcellular location">
    <subcellularLocation>
        <location evidence="1">Endoplasmic reticulum membrane</location>
        <topology evidence="1">Multi-pass membrane protein</topology>
    </subcellularLocation>
</comment>
<evidence type="ECO:0000256" key="1">
    <source>
        <dbReference type="ARBA" id="ARBA00004477"/>
    </source>
</evidence>
<evidence type="ECO:0000256" key="13">
    <source>
        <dbReference type="ARBA" id="ARBA00023303"/>
    </source>
</evidence>
<evidence type="ECO:0000256" key="9">
    <source>
        <dbReference type="ARBA" id="ARBA00022989"/>
    </source>
</evidence>
<evidence type="ECO:0000256" key="10">
    <source>
        <dbReference type="ARBA" id="ARBA00023054"/>
    </source>
</evidence>
<dbReference type="GO" id="GO:0032469">
    <property type="term" value="P:endoplasmic reticulum calcium ion homeostasis"/>
    <property type="evidence" value="ECO:0007669"/>
    <property type="project" value="InterPro"/>
</dbReference>
<evidence type="ECO:0000256" key="14">
    <source>
        <dbReference type="SAM" id="Phobius"/>
    </source>
</evidence>
<proteinExistence type="inferred from homology"/>
<reference evidence="15 16" key="1">
    <citation type="journal article" date="2021" name="Sci. Rep.">
        <title>Genome sequencing of the multicellular alga Astrephomene provides insights into convergent evolution of germ-soma differentiation.</title>
        <authorList>
            <person name="Yamashita S."/>
            <person name="Yamamoto K."/>
            <person name="Matsuzaki R."/>
            <person name="Suzuki S."/>
            <person name="Yamaguchi H."/>
            <person name="Hirooka S."/>
            <person name="Minakuchi Y."/>
            <person name="Miyagishima S."/>
            <person name="Kawachi M."/>
            <person name="Toyoda A."/>
            <person name="Nozaki H."/>
        </authorList>
    </citation>
    <scope>NUCLEOTIDE SEQUENCE [LARGE SCALE GENOMIC DNA]</scope>
    <source>
        <strain evidence="15 16">NIES-4017</strain>
    </source>
</reference>
<keyword evidence="8" id="KW-0106">Calcium</keyword>
<evidence type="ECO:0000256" key="4">
    <source>
        <dbReference type="ARBA" id="ARBA00022568"/>
    </source>
</evidence>
<dbReference type="Proteomes" id="UP001054857">
    <property type="component" value="Unassembled WGS sequence"/>
</dbReference>
<dbReference type="InterPro" id="IPR002809">
    <property type="entry name" value="EMC3/TMCO1"/>
</dbReference>
<evidence type="ECO:0000256" key="7">
    <source>
        <dbReference type="ARBA" id="ARBA00022824"/>
    </source>
</evidence>
<keyword evidence="12 14" id="KW-0472">Membrane</keyword>
<dbReference type="AlphaFoldDB" id="A0AAD3DFN6"/>
<keyword evidence="4" id="KW-0109">Calcium transport</keyword>
<keyword evidence="10" id="KW-0175">Coiled coil</keyword>
<evidence type="ECO:0000256" key="12">
    <source>
        <dbReference type="ARBA" id="ARBA00023136"/>
    </source>
</evidence>
<accession>A0AAD3DFN6</accession>
<keyword evidence="6 14" id="KW-0812">Transmembrane</keyword>
<sequence>MALPPVVAIVSMSCMAILFVEVLTVLLVTSSSAFKRLVADIDRASKELDRLAATGAGATTPAQKKRERALETQLTYLARDFYAHRIKQYAIMGMVLAAMFYVLRTWYAGRSVAVLPFAPRFPFAMIAHKWLEQPAATDCSFLFLYMICNVGVKPNIAKLMGTQLPATVVKATDMQSMAGRFSRLTTGKMA</sequence>
<dbReference type="InterPro" id="IPR008559">
    <property type="entry name" value="TMCO1"/>
</dbReference>
<evidence type="ECO:0000256" key="3">
    <source>
        <dbReference type="ARBA" id="ARBA00022448"/>
    </source>
</evidence>
<keyword evidence="3" id="KW-0813">Transport</keyword>
<evidence type="ECO:0000256" key="2">
    <source>
        <dbReference type="ARBA" id="ARBA00006537"/>
    </source>
</evidence>
<dbReference type="Pfam" id="PF01956">
    <property type="entry name" value="EMC3_TMCO1"/>
    <property type="match status" value="1"/>
</dbReference>